<dbReference type="PANTHER" id="PTHR45125">
    <property type="entry name" value="F21J9.4-RELATED"/>
    <property type="match status" value="1"/>
</dbReference>
<dbReference type="PANTHER" id="PTHR45125:SF48">
    <property type="entry name" value="MYB-LIKE DOMAIN-CONTAINING PROTEIN"/>
    <property type="match status" value="1"/>
</dbReference>
<dbReference type="EMBL" id="JAUUTY010000115">
    <property type="protein sequence ID" value="KAK1603139.1"/>
    <property type="molecule type" value="Genomic_DNA"/>
</dbReference>
<proteinExistence type="predicted"/>
<dbReference type="Proteomes" id="UP001231189">
    <property type="component" value="Unassembled WGS sequence"/>
</dbReference>
<keyword evidence="1" id="KW-0175">Coiled coil</keyword>
<feature type="coiled-coil region" evidence="1">
    <location>
        <begin position="296"/>
        <end position="327"/>
    </location>
</feature>
<evidence type="ECO:0000313" key="3">
    <source>
        <dbReference type="EMBL" id="KAK1603139.1"/>
    </source>
</evidence>
<name>A0AAD8VEE1_LOLMU</name>
<accession>A0AAD8VEE1</accession>
<organism evidence="3 4">
    <name type="scientific">Lolium multiflorum</name>
    <name type="common">Italian ryegrass</name>
    <name type="synonym">Lolium perenne subsp. multiflorum</name>
    <dbReference type="NCBI Taxonomy" id="4521"/>
    <lineage>
        <taxon>Eukaryota</taxon>
        <taxon>Viridiplantae</taxon>
        <taxon>Streptophyta</taxon>
        <taxon>Embryophyta</taxon>
        <taxon>Tracheophyta</taxon>
        <taxon>Spermatophyta</taxon>
        <taxon>Magnoliopsida</taxon>
        <taxon>Liliopsida</taxon>
        <taxon>Poales</taxon>
        <taxon>Poaceae</taxon>
        <taxon>BOP clade</taxon>
        <taxon>Pooideae</taxon>
        <taxon>Poodae</taxon>
        <taxon>Poeae</taxon>
        <taxon>Poeae Chloroplast Group 2 (Poeae type)</taxon>
        <taxon>Loliodinae</taxon>
        <taxon>Loliinae</taxon>
        <taxon>Lolium</taxon>
    </lineage>
</organism>
<keyword evidence="4" id="KW-1185">Reference proteome</keyword>
<protein>
    <recommendedName>
        <fullName evidence="5">No apical meristem-associated C-terminal domain-containing protein</fullName>
    </recommendedName>
</protein>
<reference evidence="3" key="1">
    <citation type="submission" date="2023-07" db="EMBL/GenBank/DDBJ databases">
        <title>A chromosome-level genome assembly of Lolium multiflorum.</title>
        <authorList>
            <person name="Chen Y."/>
            <person name="Copetti D."/>
            <person name="Kolliker R."/>
            <person name="Studer B."/>
        </authorList>
    </citation>
    <scope>NUCLEOTIDE SEQUENCE</scope>
    <source>
        <strain evidence="3">02402/16</strain>
        <tissue evidence="3">Leaf</tissue>
    </source>
</reference>
<evidence type="ECO:0000256" key="1">
    <source>
        <dbReference type="SAM" id="Coils"/>
    </source>
</evidence>
<evidence type="ECO:0008006" key="5">
    <source>
        <dbReference type="Google" id="ProtNLM"/>
    </source>
</evidence>
<sequence>MDGRARYSPEFGDSDMTVDNNAPFSPDSMARGSGAFRFPDLNDSPDLRRTEGHVTDSIGLPRHLFPDDGRHTHQVIGSAFGVSMGQDEIAGEEEILNGIIRGHAYEPPVDDYEEEADEDEGEEEVQEELINAETGASVRRTRKRSAGTHGPRWRSLEDECLIEAWKQVSFCPITGANQTGGKYYKRILDCFNEKKNYGDYATIEMNRNEGVLSHRWNLIKAACNKFHGYYEKIRARKESADASIGRPIGNKKAKADRNAAPVLAAMDASIEKMTTSFSVENKEAADRGAIVWKAILDKQDAKIELERERVEEAKMEAHAAAMKATNEATQLSLAKMSQESKILMADMEKMDPLARAWHEMYRKRIGQEVMAARAASASPPAPSTSCLSVITRLGKSGDGP</sequence>
<comment type="caution">
    <text evidence="3">The sequence shown here is derived from an EMBL/GenBank/DDBJ whole genome shotgun (WGS) entry which is preliminary data.</text>
</comment>
<evidence type="ECO:0000313" key="4">
    <source>
        <dbReference type="Proteomes" id="UP001231189"/>
    </source>
</evidence>
<gene>
    <name evidence="3" type="ORF">QYE76_007874</name>
</gene>
<evidence type="ECO:0000256" key="2">
    <source>
        <dbReference type="SAM" id="MobiDB-lite"/>
    </source>
</evidence>
<feature type="region of interest" description="Disordered" evidence="2">
    <location>
        <begin position="1"/>
        <end position="47"/>
    </location>
</feature>
<dbReference type="AlphaFoldDB" id="A0AAD8VEE1"/>